<dbReference type="GeneID" id="44968699"/>
<gene>
    <name evidence="1" type="ordered locus">Bint_0138</name>
</gene>
<accession>G0EPR0</accession>
<protein>
    <submittedName>
        <fullName evidence="1">Hvp 101 VSH-1 tail protein</fullName>
    </submittedName>
</protein>
<proteinExistence type="predicted"/>
<sequence length="847" mass="97511">MILNENNIQSPFQYKISENTFQLLKRNGELELNTDNIQVRVFEGQRLFCADIGYAVDGPLENMEFLIDDIKVYPQLLESLKDLQTVYVKDNEIYLVNNDLNFKSIIFFPPSDLNKNFKFDITTYSTTFSSFMFDEIAKKLNTLDTNYPIKNYYANIDYKVNDVIKNNGYFYRVFKDFKSDNTDYYLKNNCNLITPFKKLELDTDYKANELIEYENNFLMVQKDFRYENKNGVLTNLNGLLKPLQDIIIWFDGIAKIYKNQIIIKDNISYIVLEDIENPVWGNIQKKLNRFIKAENTFYDDTNSGFGNNTNNVQKAIEKLKSGKQDSLTAGNNINLNGNNISVIGGTNKEYELGSLYFINDLIIKDDKIYQVNENFTASNWNTDISKCTLVSGGEIVGQVKAVDVSFDNSNTQLQQLVGYDYPKYKKTIADSINMVFTNGSSDYNASIVKQSDGSYRLKCNISNYYIGSRDMGVFLTVKNINNIDNIYERLSFLSQFFNIQTNYTSIESLNYVNLTSDEYIISDLNLNLKFVFIYSSYNKSLSLMIVKQDFTPIIEGTYNITLNIRNRVLRQEDRNIFAFSSGFMTEQDIMDNYIFNLSQNNSSVKLKGSYTLKAGAGLLIAFYSPIIENYFNVSNSGEWTNTNGITSSSKKPLKFSLYKNSDAGNENPLYLLFIMHQDETDLTVGETITFNLTPDKNSTLNPIYSTVTNVQQMGDALGNNIYDYSGVETIVPGAKVITLDGKTHKVYRKYFEIEYEFLKDNVAHALTALSINGKVLLFETIQVKTRYLPENLVWNQEIYSGKVSNSTHRFDEFLVRITERGFSIIYQISIESSYNYEGYSGWVQYYK</sequence>
<dbReference type="EMBL" id="CP002874">
    <property type="protein sequence ID" value="AEM20774.1"/>
    <property type="molecule type" value="Genomic_DNA"/>
</dbReference>
<name>G0EPR0_BRAIP</name>
<reference evidence="1 2" key="1">
    <citation type="journal article" date="2011" name="BMC Genomics">
        <title>Complete genome sequence of Brachyspira intermedia reveals unique genomic features in Brachyspira species and phage-mediated horizontal gene transfer.</title>
        <authorList>
            <person name="Hafstrom T."/>
            <person name="Jansson D.S."/>
            <person name="Segerman B."/>
        </authorList>
    </citation>
    <scope>NUCLEOTIDE SEQUENCE [LARGE SCALE GENOMIC DNA]</scope>
    <source>
        <strain evidence="2">ATCC 51140 / PWS/A</strain>
    </source>
</reference>
<evidence type="ECO:0000313" key="1">
    <source>
        <dbReference type="EMBL" id="AEM20774.1"/>
    </source>
</evidence>
<dbReference type="Proteomes" id="UP000008522">
    <property type="component" value="Chromosome"/>
</dbReference>
<organism evidence="1 2">
    <name type="scientific">Brachyspira intermedia (strain ATCC 51140 / PWS/A)</name>
    <name type="common">Serpulina intermedia</name>
    <dbReference type="NCBI Taxonomy" id="1045858"/>
    <lineage>
        <taxon>Bacteria</taxon>
        <taxon>Pseudomonadati</taxon>
        <taxon>Spirochaetota</taxon>
        <taxon>Spirochaetia</taxon>
        <taxon>Brachyspirales</taxon>
        <taxon>Brachyspiraceae</taxon>
        <taxon>Brachyspira</taxon>
    </lineage>
</organism>
<dbReference type="KEGG" id="bip:Bint_0138"/>
<evidence type="ECO:0000313" key="2">
    <source>
        <dbReference type="Proteomes" id="UP000008522"/>
    </source>
</evidence>
<dbReference type="AlphaFoldDB" id="G0EPR0"/>
<dbReference type="HOGENOM" id="CLU_336406_0_0_12"/>
<keyword evidence="2" id="KW-1185">Reference proteome</keyword>
<dbReference type="RefSeq" id="WP_014486627.1">
    <property type="nucleotide sequence ID" value="NC_017243.1"/>
</dbReference>
<dbReference type="PATRIC" id="fig|1045858.4.peg.138"/>